<dbReference type="EMBL" id="PGCJ01000273">
    <property type="protein sequence ID" value="PLW34627.1"/>
    <property type="molecule type" value="Genomic_DNA"/>
</dbReference>
<organism evidence="2 4">
    <name type="scientific">Puccinia coronata f. sp. avenae</name>
    <dbReference type="NCBI Taxonomy" id="200324"/>
    <lineage>
        <taxon>Eukaryota</taxon>
        <taxon>Fungi</taxon>
        <taxon>Dikarya</taxon>
        <taxon>Basidiomycota</taxon>
        <taxon>Pucciniomycotina</taxon>
        <taxon>Pucciniomycetes</taxon>
        <taxon>Pucciniales</taxon>
        <taxon>Pucciniaceae</taxon>
        <taxon>Puccinia</taxon>
    </lineage>
</organism>
<keyword evidence="4" id="KW-1185">Reference proteome</keyword>
<evidence type="ECO:0000256" key="1">
    <source>
        <dbReference type="SAM" id="MobiDB-lite"/>
    </source>
</evidence>
<evidence type="ECO:0000313" key="2">
    <source>
        <dbReference type="EMBL" id="PLW07644.1"/>
    </source>
</evidence>
<protein>
    <submittedName>
        <fullName evidence="2">Uncharacterized protein</fullName>
    </submittedName>
</protein>
<dbReference type="AlphaFoldDB" id="A0A2N5S352"/>
<dbReference type="OrthoDB" id="2503960at2759"/>
<gene>
    <name evidence="3" type="ORF">PCANC_16055</name>
    <name evidence="2" type="ORF">PCANC_26853</name>
</gene>
<evidence type="ECO:0000313" key="4">
    <source>
        <dbReference type="Proteomes" id="UP000235388"/>
    </source>
</evidence>
<comment type="caution">
    <text evidence="2">The sequence shown here is derived from an EMBL/GenBank/DDBJ whole genome shotgun (WGS) entry which is preliminary data.</text>
</comment>
<name>A0A2N5S352_9BASI</name>
<feature type="region of interest" description="Disordered" evidence="1">
    <location>
        <begin position="106"/>
        <end position="128"/>
    </location>
</feature>
<proteinExistence type="predicted"/>
<reference evidence="2 4" key="1">
    <citation type="submission" date="2017-11" db="EMBL/GenBank/DDBJ databases">
        <title>De novo assembly and phasing of dikaryotic genomes from two isolates of Puccinia coronata f. sp. avenae, the causal agent of oat crown rust.</title>
        <authorList>
            <person name="Miller M.E."/>
            <person name="Zhang Y."/>
            <person name="Omidvar V."/>
            <person name="Sperschneider J."/>
            <person name="Schwessinger B."/>
            <person name="Raley C."/>
            <person name="Palmer J.M."/>
            <person name="Garnica D."/>
            <person name="Upadhyaya N."/>
            <person name="Rathjen J."/>
            <person name="Taylor J.M."/>
            <person name="Park R.F."/>
            <person name="Dodds P.N."/>
            <person name="Hirsch C.D."/>
            <person name="Kianian S.F."/>
            <person name="Figueroa M."/>
        </authorList>
    </citation>
    <scope>NUCLEOTIDE SEQUENCE [LARGE SCALE GENOMIC DNA]</scope>
    <source>
        <strain evidence="2">12NC29</strain>
    </source>
</reference>
<dbReference type="EMBL" id="PGCJ01001212">
    <property type="protein sequence ID" value="PLW07644.1"/>
    <property type="molecule type" value="Genomic_DNA"/>
</dbReference>
<sequence>MHATAHNFNSNHYRPLHQHIISNLYFNLYVSQFNVLKPLSPKKPVLGPNSAALNSNPPNFRNPNKCLPGQLTPQVFSCVNIANKSPPLFLLSSQNQIHFAAGVPTSTLEDNLPEPQESDQSSSIGFGGTGDLNYATRKHKEIQKAATAVLAHMNGYNIERLDYVKILDGMLADPDMQDRLPPVLMEHYDAAMKGEVATLYNSSLIE</sequence>
<accession>A0A2N5S352</accession>
<dbReference type="Proteomes" id="UP000235388">
    <property type="component" value="Unassembled WGS sequence"/>
</dbReference>
<evidence type="ECO:0000313" key="3">
    <source>
        <dbReference type="EMBL" id="PLW34627.1"/>
    </source>
</evidence>